<comment type="caution">
    <text evidence="1">The sequence shown here is derived from an EMBL/GenBank/DDBJ whole genome shotgun (WGS) entry which is preliminary data.</text>
</comment>
<keyword evidence="2" id="KW-1185">Reference proteome</keyword>
<reference evidence="2" key="1">
    <citation type="journal article" date="2019" name="Int. J. Syst. Evol. Microbiol.">
        <title>The Global Catalogue of Microorganisms (GCM) 10K type strain sequencing project: providing services to taxonomists for standard genome sequencing and annotation.</title>
        <authorList>
            <consortium name="The Broad Institute Genomics Platform"/>
            <consortium name="The Broad Institute Genome Sequencing Center for Infectious Disease"/>
            <person name="Wu L."/>
            <person name="Ma J."/>
        </authorList>
    </citation>
    <scope>NUCLEOTIDE SEQUENCE [LARGE SCALE GENOMIC DNA]</scope>
    <source>
        <strain evidence="2">CGMCC 4.7608</strain>
    </source>
</reference>
<dbReference type="Proteomes" id="UP001595999">
    <property type="component" value="Unassembled WGS sequence"/>
</dbReference>
<dbReference type="InterPro" id="IPR001387">
    <property type="entry name" value="Cro/C1-type_HTH"/>
</dbReference>
<dbReference type="EMBL" id="JBHSEK010000028">
    <property type="protein sequence ID" value="MFC4492435.1"/>
    <property type="molecule type" value="Genomic_DNA"/>
</dbReference>
<accession>A0ABV9A0T0</accession>
<name>A0ABV9A0T0_9NEIS</name>
<dbReference type="SUPFAM" id="SSF47413">
    <property type="entry name" value="lambda repressor-like DNA-binding domains"/>
    <property type="match status" value="1"/>
</dbReference>
<dbReference type="Gene3D" id="1.10.260.40">
    <property type="entry name" value="lambda repressor-like DNA-binding domains"/>
    <property type="match status" value="1"/>
</dbReference>
<dbReference type="InterPro" id="IPR010982">
    <property type="entry name" value="Lambda_DNA-bd_dom_sf"/>
</dbReference>
<dbReference type="RefSeq" id="WP_231464099.1">
    <property type="nucleotide sequence ID" value="NZ_JAJOHW010000119.1"/>
</dbReference>
<sequence>MKTFQDYVEEIKQKQGLTSNYAVAKLLLIDVNKMSDIMKGRRNPPAITRYTIADILGYDKTEVSACLDYWETKDPDAREYIKAVFLRHSRHVAALFLALTMLGGASDSNASTAGKHAKRLDGVSHYAKHW</sequence>
<organism evidence="1 2">
    <name type="scientific">Chromobacterium aquaticum</name>
    <dbReference type="NCBI Taxonomy" id="467180"/>
    <lineage>
        <taxon>Bacteria</taxon>
        <taxon>Pseudomonadati</taxon>
        <taxon>Pseudomonadota</taxon>
        <taxon>Betaproteobacteria</taxon>
        <taxon>Neisseriales</taxon>
        <taxon>Chromobacteriaceae</taxon>
        <taxon>Chromobacterium</taxon>
    </lineage>
</organism>
<gene>
    <name evidence="1" type="ORF">ACFO0R_22725</name>
</gene>
<dbReference type="CDD" id="cd00093">
    <property type="entry name" value="HTH_XRE"/>
    <property type="match status" value="1"/>
</dbReference>
<protein>
    <submittedName>
        <fullName evidence="1">Helix-turn-helix domain-containing protein</fullName>
    </submittedName>
</protein>
<evidence type="ECO:0000313" key="1">
    <source>
        <dbReference type="EMBL" id="MFC4492435.1"/>
    </source>
</evidence>
<evidence type="ECO:0000313" key="2">
    <source>
        <dbReference type="Proteomes" id="UP001595999"/>
    </source>
</evidence>
<proteinExistence type="predicted"/>